<organism evidence="2 3">
    <name type="scientific">Mycetocola zhadangensis</name>
    <dbReference type="NCBI Taxonomy" id="1164595"/>
    <lineage>
        <taxon>Bacteria</taxon>
        <taxon>Bacillati</taxon>
        <taxon>Actinomycetota</taxon>
        <taxon>Actinomycetes</taxon>
        <taxon>Micrococcales</taxon>
        <taxon>Microbacteriaceae</taxon>
        <taxon>Mycetocola</taxon>
    </lineage>
</organism>
<dbReference type="InterPro" id="IPR014719">
    <property type="entry name" value="Ribosomal_bL12_C/ClpS-like"/>
</dbReference>
<dbReference type="SUPFAM" id="SSF54736">
    <property type="entry name" value="ClpS-like"/>
    <property type="match status" value="1"/>
</dbReference>
<dbReference type="AlphaFoldDB" id="A0A3L7J1V4"/>
<name>A0A3L7J1V4_9MICO</name>
<dbReference type="Proteomes" id="UP000282460">
    <property type="component" value="Unassembled WGS sequence"/>
</dbReference>
<dbReference type="GO" id="GO:0006508">
    <property type="term" value="P:proteolysis"/>
    <property type="evidence" value="ECO:0007669"/>
    <property type="project" value="UniProtKB-KW"/>
</dbReference>
<dbReference type="NCBIfam" id="NF000668">
    <property type="entry name" value="PRK00033.1-1"/>
    <property type="match status" value="1"/>
</dbReference>
<feature type="domain" description="Adaptor protein ClpS core" evidence="1">
    <location>
        <begin position="100"/>
        <end position="164"/>
    </location>
</feature>
<dbReference type="InterPro" id="IPR003769">
    <property type="entry name" value="ClpS_core"/>
</dbReference>
<evidence type="ECO:0000313" key="3">
    <source>
        <dbReference type="Proteomes" id="UP000282460"/>
    </source>
</evidence>
<dbReference type="GO" id="GO:0030163">
    <property type="term" value="P:protein catabolic process"/>
    <property type="evidence" value="ECO:0007669"/>
    <property type="project" value="InterPro"/>
</dbReference>
<accession>A0A3L7J1V4</accession>
<keyword evidence="2" id="KW-0378">Hydrolase</keyword>
<keyword evidence="3" id="KW-1185">Reference proteome</keyword>
<dbReference type="EMBL" id="RCWJ01000002">
    <property type="protein sequence ID" value="RLQ84389.1"/>
    <property type="molecule type" value="Genomic_DNA"/>
</dbReference>
<sequence length="176" mass="20410">MLFRLNTELDELARAKLFSRCLQTQFQQKCSHRDATLGALRRPFDTIREFRATHRCVRKEPGNLPSTCHRLCFVARQCKAGRVPQVDELRDLDEQLTLGEPWNTVVWDDPINLMTYVAWVFRSYFGFAQARAEELMMQVHTHGRATVATGTREEMERHVVAMHGYGLLASLSRSER</sequence>
<dbReference type="OrthoDB" id="162238at2"/>
<evidence type="ECO:0000313" key="2">
    <source>
        <dbReference type="EMBL" id="RLQ84389.1"/>
    </source>
</evidence>
<gene>
    <name evidence="2" type="primary">clpS</name>
    <name evidence="2" type="ORF">D9V28_09340</name>
</gene>
<reference evidence="2 3" key="1">
    <citation type="submission" date="2018-10" db="EMBL/GenBank/DDBJ databases">
        <authorList>
            <person name="Li J."/>
        </authorList>
    </citation>
    <scope>NUCLEOTIDE SEQUENCE [LARGE SCALE GENOMIC DNA]</scope>
    <source>
        <strain evidence="2 3">ZD1-4</strain>
    </source>
</reference>
<protein>
    <submittedName>
        <fullName evidence="2">ATP-dependent Clp protease adapter ClpS</fullName>
    </submittedName>
</protein>
<dbReference type="Pfam" id="PF02617">
    <property type="entry name" value="ClpS"/>
    <property type="match status" value="1"/>
</dbReference>
<dbReference type="GO" id="GO:0008233">
    <property type="term" value="F:peptidase activity"/>
    <property type="evidence" value="ECO:0007669"/>
    <property type="project" value="UniProtKB-KW"/>
</dbReference>
<comment type="caution">
    <text evidence="2">The sequence shown here is derived from an EMBL/GenBank/DDBJ whole genome shotgun (WGS) entry which is preliminary data.</text>
</comment>
<proteinExistence type="predicted"/>
<keyword evidence="2" id="KW-0645">Protease</keyword>
<dbReference type="Gene3D" id="3.30.1390.10">
    <property type="match status" value="1"/>
</dbReference>
<evidence type="ECO:0000259" key="1">
    <source>
        <dbReference type="Pfam" id="PF02617"/>
    </source>
</evidence>